<dbReference type="Gene3D" id="3.80.10.10">
    <property type="entry name" value="Ribonuclease Inhibitor"/>
    <property type="match status" value="3"/>
</dbReference>
<feature type="region of interest" description="Disordered" evidence="1">
    <location>
        <begin position="53"/>
        <end position="170"/>
    </location>
</feature>
<name>A0A0R2LSE6_9LACO</name>
<evidence type="ECO:0000256" key="2">
    <source>
        <dbReference type="SAM" id="Phobius"/>
    </source>
</evidence>
<comment type="caution">
    <text evidence="3">The sequence shown here is derived from an EMBL/GenBank/DDBJ whole genome shotgun (WGS) entry which is preliminary data.</text>
</comment>
<feature type="compositionally biased region" description="Low complexity" evidence="1">
    <location>
        <begin position="145"/>
        <end position="158"/>
    </location>
</feature>
<feature type="compositionally biased region" description="Low complexity" evidence="1">
    <location>
        <begin position="644"/>
        <end position="662"/>
    </location>
</feature>
<accession>A0A0R2LSE6</accession>
<feature type="region of interest" description="Disordered" evidence="1">
    <location>
        <begin position="626"/>
        <end position="750"/>
    </location>
</feature>
<keyword evidence="2" id="KW-1133">Transmembrane helix</keyword>
<dbReference type="STRING" id="616990.IV54_GL000402"/>
<dbReference type="EMBL" id="JQCA01000109">
    <property type="protein sequence ID" value="KRO01747.1"/>
    <property type="molecule type" value="Genomic_DNA"/>
</dbReference>
<proteinExistence type="predicted"/>
<dbReference type="PANTHER" id="PTHR45661">
    <property type="entry name" value="SURFACE ANTIGEN"/>
    <property type="match status" value="1"/>
</dbReference>
<keyword evidence="2" id="KW-0812">Transmembrane</keyword>
<feature type="compositionally biased region" description="Low complexity" evidence="1">
    <location>
        <begin position="727"/>
        <end position="741"/>
    </location>
</feature>
<evidence type="ECO:0008006" key="5">
    <source>
        <dbReference type="Google" id="ProtNLM"/>
    </source>
</evidence>
<evidence type="ECO:0000313" key="3">
    <source>
        <dbReference type="EMBL" id="KRO01747.1"/>
    </source>
</evidence>
<feature type="transmembrane region" description="Helical" evidence="2">
    <location>
        <begin position="28"/>
        <end position="47"/>
    </location>
</feature>
<dbReference type="Proteomes" id="UP000051906">
    <property type="component" value="Unassembled WGS sequence"/>
</dbReference>
<gene>
    <name evidence="3" type="ORF">IV54_GL000402</name>
</gene>
<sequence length="780" mass="81382">MVKVKEVQSMSVDQQQAKNVQVSHRRQWLFVGVTAAVLSTELLVVGVTSAQAATGDQTPTAVSGEKPAEEVTKSAEVTTVNKPAAEKTGTISSDKASGGTGDSHAGTGSTEDDTGDGHGKSDSSESIKLKSKGKAEVFSARMAVPTAPAPTDTDPADTGSDDNPGVTDAAGYTYTKHVDEDGNIVQDEYDITAYSGSDTDITIPDSYQNSKIVAIGDGAFQEKRLTHVVLPDSLREIGKSAFAQNLLTTIKFDDALEKIDNDAFDNNRLASIVISDHVKSIGDSAFLNNGATQLTLDNDLVTIGNAVFEGNQISGNLTIPDSVTEIGMMAFVNNQLSGLAFGTGQSQLTTIGINSFSQMKTLKGGISGGISGGPLIIPDSVKTILPAAFVNDDISSVILGKNVETIGDDAFNANNLQGTIDIPDNVISIGNTAFDNNHLSGVKLGANVETIGNRAFGGAPDGNHLTGSLIIPDKVQSIGAGAFDENQLSGMLAIPASVKTIGASAFLQNQLTGVHFLGVPDNVGADAFVQNNLQHIQADSPVNTFDDGALATQQTLTVPVKLVDGKFVGVKQAILNKVMPSNLALNALTFTLDDTPMTYDETTDTLTLPDGFKGDKLTVMMTSGTSGDNSGNYGVLQLTLDGMPQSTSTTPTDPVTPSQPVDPIVPTKPVTPARPIKPAKPAKRPTQPKKPAQKQANRHGKSTGQAAVTGQRLAMGSRSAGPAIRPTVATSQSEASQQSTTPHQSTLPQASESTNLWGMIGGWLLAILGWLGLSNRRREH</sequence>
<dbReference type="Pfam" id="PF13306">
    <property type="entry name" value="LRR_5"/>
    <property type="match status" value="3"/>
</dbReference>
<organism evidence="3 4">
    <name type="scientific">Levilactobacillus paucivorans</name>
    <dbReference type="NCBI Taxonomy" id="616990"/>
    <lineage>
        <taxon>Bacteria</taxon>
        <taxon>Bacillati</taxon>
        <taxon>Bacillota</taxon>
        <taxon>Bacilli</taxon>
        <taxon>Lactobacillales</taxon>
        <taxon>Lactobacillaceae</taxon>
        <taxon>Levilactobacillus</taxon>
    </lineage>
</organism>
<dbReference type="PANTHER" id="PTHR45661:SF3">
    <property type="entry name" value="IG-LIKE DOMAIN-CONTAINING PROTEIN"/>
    <property type="match status" value="1"/>
</dbReference>
<protein>
    <recommendedName>
        <fullName evidence="5">Adhesion exoprotein</fullName>
    </recommendedName>
</protein>
<keyword evidence="2" id="KW-0472">Membrane</keyword>
<dbReference type="InterPro" id="IPR053139">
    <property type="entry name" value="Surface_bspA-like"/>
</dbReference>
<dbReference type="InterPro" id="IPR026906">
    <property type="entry name" value="LRR_5"/>
</dbReference>
<feature type="transmembrane region" description="Helical" evidence="2">
    <location>
        <begin position="756"/>
        <end position="773"/>
    </location>
</feature>
<dbReference type="PATRIC" id="fig|616990.3.peg.435"/>
<evidence type="ECO:0000256" key="1">
    <source>
        <dbReference type="SAM" id="MobiDB-lite"/>
    </source>
</evidence>
<dbReference type="AlphaFoldDB" id="A0A0R2LSE6"/>
<feature type="compositionally biased region" description="Basic and acidic residues" evidence="1">
    <location>
        <begin position="115"/>
        <end position="128"/>
    </location>
</feature>
<reference evidence="3 4" key="1">
    <citation type="journal article" date="2015" name="Genome Announc.">
        <title>Expanding the biotechnology potential of lactobacilli through comparative genomics of 213 strains and associated genera.</title>
        <authorList>
            <person name="Sun Z."/>
            <person name="Harris H.M."/>
            <person name="McCann A."/>
            <person name="Guo C."/>
            <person name="Argimon S."/>
            <person name="Zhang W."/>
            <person name="Yang X."/>
            <person name="Jeffery I.B."/>
            <person name="Cooney J.C."/>
            <person name="Kagawa T.F."/>
            <person name="Liu W."/>
            <person name="Song Y."/>
            <person name="Salvetti E."/>
            <person name="Wrobel A."/>
            <person name="Rasinkangas P."/>
            <person name="Parkhill J."/>
            <person name="Rea M.C."/>
            <person name="O'Sullivan O."/>
            <person name="Ritari J."/>
            <person name="Douillard F.P."/>
            <person name="Paul Ross R."/>
            <person name="Yang R."/>
            <person name="Briner A.E."/>
            <person name="Felis G.E."/>
            <person name="de Vos W.M."/>
            <person name="Barrangou R."/>
            <person name="Klaenhammer T.R."/>
            <person name="Caufield P.W."/>
            <person name="Cui Y."/>
            <person name="Zhang H."/>
            <person name="O'Toole P.W."/>
        </authorList>
    </citation>
    <scope>NUCLEOTIDE SEQUENCE [LARGE SCALE GENOMIC DNA]</scope>
    <source>
        <strain evidence="3 4">DSM 22467</strain>
    </source>
</reference>
<keyword evidence="4" id="KW-1185">Reference proteome</keyword>
<evidence type="ECO:0000313" key="4">
    <source>
        <dbReference type="Proteomes" id="UP000051906"/>
    </source>
</evidence>
<dbReference type="InterPro" id="IPR032675">
    <property type="entry name" value="LRR_dom_sf"/>
</dbReference>